<sequence>MDLGGEGIGRRGGRRRTLGFLRRGRDLEGEGGHSIGEAEALGELGVEESPQIEVIVSSASMARGAKGLTVSLGASCLLDFSALRLAGTSISAAPWRLGAGESFWAFFPLGGAEGALLLPSLGNAAGFVRN</sequence>
<dbReference type="AlphaFoldDB" id="A0AAV4BKQ4"/>
<dbReference type="EMBL" id="BLXT01005065">
    <property type="protein sequence ID" value="GFO19487.1"/>
    <property type="molecule type" value="Genomic_DNA"/>
</dbReference>
<comment type="caution">
    <text evidence="1">The sequence shown here is derived from an EMBL/GenBank/DDBJ whole genome shotgun (WGS) entry which is preliminary data.</text>
</comment>
<gene>
    <name evidence="1" type="ORF">PoB_004599200</name>
</gene>
<keyword evidence="2" id="KW-1185">Reference proteome</keyword>
<reference evidence="1 2" key="1">
    <citation type="journal article" date="2021" name="Elife">
        <title>Chloroplast acquisition without the gene transfer in kleptoplastic sea slugs, Plakobranchus ocellatus.</title>
        <authorList>
            <person name="Maeda T."/>
            <person name="Takahashi S."/>
            <person name="Yoshida T."/>
            <person name="Shimamura S."/>
            <person name="Takaki Y."/>
            <person name="Nagai Y."/>
            <person name="Toyoda A."/>
            <person name="Suzuki Y."/>
            <person name="Arimoto A."/>
            <person name="Ishii H."/>
            <person name="Satoh N."/>
            <person name="Nishiyama T."/>
            <person name="Hasebe M."/>
            <person name="Maruyama T."/>
            <person name="Minagawa J."/>
            <person name="Obokata J."/>
            <person name="Shigenobu S."/>
        </authorList>
    </citation>
    <scope>NUCLEOTIDE SEQUENCE [LARGE SCALE GENOMIC DNA]</scope>
</reference>
<organism evidence="1 2">
    <name type="scientific">Plakobranchus ocellatus</name>
    <dbReference type="NCBI Taxonomy" id="259542"/>
    <lineage>
        <taxon>Eukaryota</taxon>
        <taxon>Metazoa</taxon>
        <taxon>Spiralia</taxon>
        <taxon>Lophotrochozoa</taxon>
        <taxon>Mollusca</taxon>
        <taxon>Gastropoda</taxon>
        <taxon>Heterobranchia</taxon>
        <taxon>Euthyneura</taxon>
        <taxon>Panpulmonata</taxon>
        <taxon>Sacoglossa</taxon>
        <taxon>Placobranchoidea</taxon>
        <taxon>Plakobranchidae</taxon>
        <taxon>Plakobranchus</taxon>
    </lineage>
</organism>
<dbReference type="Proteomes" id="UP000735302">
    <property type="component" value="Unassembled WGS sequence"/>
</dbReference>
<protein>
    <submittedName>
        <fullName evidence="1">Uncharacterized protein</fullName>
    </submittedName>
</protein>
<evidence type="ECO:0000313" key="2">
    <source>
        <dbReference type="Proteomes" id="UP000735302"/>
    </source>
</evidence>
<name>A0AAV4BKQ4_9GAST</name>
<proteinExistence type="predicted"/>
<accession>A0AAV4BKQ4</accession>
<evidence type="ECO:0000313" key="1">
    <source>
        <dbReference type="EMBL" id="GFO19487.1"/>
    </source>
</evidence>